<dbReference type="RefSeq" id="WP_168969611.1">
    <property type="nucleotide sequence ID" value="NZ_JABAFZ010000005.1"/>
</dbReference>
<dbReference type="Proteomes" id="UP000544551">
    <property type="component" value="Unassembled WGS sequence"/>
</dbReference>
<dbReference type="InterPro" id="IPR041657">
    <property type="entry name" value="HTH_17"/>
</dbReference>
<accession>A0AB36CKZ7</accession>
<protein>
    <submittedName>
        <fullName evidence="2">Helix-turn-helix domain-containing protein</fullName>
    </submittedName>
</protein>
<dbReference type="Gene3D" id="1.10.1660.10">
    <property type="match status" value="1"/>
</dbReference>
<comment type="caution">
    <text evidence="2">The sequence shown here is derived from an EMBL/GenBank/DDBJ whole genome shotgun (WGS) entry which is preliminary data.</text>
</comment>
<dbReference type="SUPFAM" id="SSF46955">
    <property type="entry name" value="Putative DNA-binding domain"/>
    <property type="match status" value="1"/>
</dbReference>
<sequence>MASVVSFSGGVVIIRPEAAIALSKAVLQARDAMAQRGQVIDPKVLNLAIEVSSAAGNPEPPAHVIEETFSYEHITTKEAAKALGCSPRNVRKLAAAGRLPGQQRGTGWLFRREDVEVFKQYRK</sequence>
<dbReference type="EMBL" id="JABAFZ010000005">
    <property type="protein sequence ID" value="NME89367.1"/>
    <property type="molecule type" value="Genomic_DNA"/>
</dbReference>
<dbReference type="InterPro" id="IPR009061">
    <property type="entry name" value="DNA-bd_dom_put_sf"/>
</dbReference>
<reference evidence="2 3" key="1">
    <citation type="submission" date="2020-04" db="EMBL/GenBank/DDBJ databases">
        <authorList>
            <person name="Hitch T.C.A."/>
            <person name="Wylensek D."/>
            <person name="Clavel T."/>
        </authorList>
    </citation>
    <scope>NUCLEOTIDE SEQUENCE [LARGE SCALE GENOMIC DNA]</scope>
    <source>
        <strain evidence="2 3">BL-383-APC-3D</strain>
    </source>
</reference>
<dbReference type="Pfam" id="PF12728">
    <property type="entry name" value="HTH_17"/>
    <property type="match status" value="1"/>
</dbReference>
<evidence type="ECO:0000313" key="2">
    <source>
        <dbReference type="EMBL" id="NME89367.1"/>
    </source>
</evidence>
<dbReference type="AlphaFoldDB" id="A0AB36CKZ7"/>
<dbReference type="NCBIfam" id="TIGR01764">
    <property type="entry name" value="excise"/>
    <property type="match status" value="1"/>
</dbReference>
<gene>
    <name evidence="2" type="ORF">HF853_06730</name>
</gene>
<dbReference type="GO" id="GO:0003677">
    <property type="term" value="F:DNA binding"/>
    <property type="evidence" value="ECO:0007669"/>
    <property type="project" value="InterPro"/>
</dbReference>
<organism evidence="2 3">
    <name type="scientific">Corynebacterium stationis</name>
    <dbReference type="NCBI Taxonomy" id="1705"/>
    <lineage>
        <taxon>Bacteria</taxon>
        <taxon>Bacillati</taxon>
        <taxon>Actinomycetota</taxon>
        <taxon>Actinomycetes</taxon>
        <taxon>Mycobacteriales</taxon>
        <taxon>Corynebacteriaceae</taxon>
        <taxon>Corynebacterium</taxon>
    </lineage>
</organism>
<dbReference type="InterPro" id="IPR010093">
    <property type="entry name" value="SinI_DNA-bd"/>
</dbReference>
<feature type="domain" description="Helix-turn-helix" evidence="1">
    <location>
        <begin position="75"/>
        <end position="119"/>
    </location>
</feature>
<evidence type="ECO:0000313" key="3">
    <source>
        <dbReference type="Proteomes" id="UP000544551"/>
    </source>
</evidence>
<proteinExistence type="predicted"/>
<evidence type="ECO:0000259" key="1">
    <source>
        <dbReference type="Pfam" id="PF12728"/>
    </source>
</evidence>
<name>A0AB36CKZ7_9CORY</name>